<dbReference type="GO" id="GO:0005576">
    <property type="term" value="C:extracellular region"/>
    <property type="evidence" value="ECO:0007669"/>
    <property type="project" value="TreeGrafter"/>
</dbReference>
<gene>
    <name evidence="8" type="ORF">SARC_10091</name>
</gene>
<dbReference type="RefSeq" id="XP_014151349.1">
    <property type="nucleotide sequence ID" value="XM_014295874.1"/>
</dbReference>
<evidence type="ECO:0000256" key="1">
    <source>
        <dbReference type="ARBA" id="ARBA00007835"/>
    </source>
</evidence>
<dbReference type="AlphaFoldDB" id="A0A0L0FKY3"/>
<keyword evidence="4 7" id="KW-0442">Lipid degradation</keyword>
<evidence type="ECO:0000313" key="8">
    <source>
        <dbReference type="EMBL" id="KNC77447.1"/>
    </source>
</evidence>
<organism evidence="8 9">
    <name type="scientific">Sphaeroforma arctica JP610</name>
    <dbReference type="NCBI Taxonomy" id="667725"/>
    <lineage>
        <taxon>Eukaryota</taxon>
        <taxon>Ichthyosporea</taxon>
        <taxon>Ichthyophonida</taxon>
        <taxon>Sphaeroforma</taxon>
    </lineage>
</organism>
<evidence type="ECO:0000313" key="9">
    <source>
        <dbReference type="Proteomes" id="UP000054560"/>
    </source>
</evidence>
<keyword evidence="5 7" id="KW-0443">Lipid metabolism</keyword>
<dbReference type="Gene3D" id="3.60.60.30">
    <property type="match status" value="1"/>
</dbReference>
<dbReference type="Pfam" id="PF04916">
    <property type="entry name" value="Phospholip_B"/>
    <property type="match status" value="1"/>
</dbReference>
<dbReference type="GO" id="GO:0009395">
    <property type="term" value="P:phospholipid catabolic process"/>
    <property type="evidence" value="ECO:0007669"/>
    <property type="project" value="TreeGrafter"/>
</dbReference>
<evidence type="ECO:0000256" key="5">
    <source>
        <dbReference type="ARBA" id="ARBA00023098"/>
    </source>
</evidence>
<comment type="similarity">
    <text evidence="1 7">Belongs to the phospholipase B-like family.</text>
</comment>
<dbReference type="PANTHER" id="PTHR12370:SF1">
    <property type="entry name" value="PHOSPHOLIPASE B-LIKE 1"/>
    <property type="match status" value="1"/>
</dbReference>
<evidence type="ECO:0000256" key="2">
    <source>
        <dbReference type="ARBA" id="ARBA00022729"/>
    </source>
</evidence>
<dbReference type="EC" id="3.1.1.-" evidence="7"/>
<accession>A0A0L0FKY3</accession>
<dbReference type="Proteomes" id="UP000054560">
    <property type="component" value="Unassembled WGS sequence"/>
</dbReference>
<keyword evidence="2" id="KW-0732">Signal</keyword>
<evidence type="ECO:0000256" key="6">
    <source>
        <dbReference type="ARBA" id="ARBA00023180"/>
    </source>
</evidence>
<dbReference type="EMBL" id="KQ242730">
    <property type="protein sequence ID" value="KNC77447.1"/>
    <property type="molecule type" value="Genomic_DNA"/>
</dbReference>
<evidence type="ECO:0000256" key="4">
    <source>
        <dbReference type="ARBA" id="ARBA00022963"/>
    </source>
</evidence>
<name>A0A0L0FKY3_9EUKA</name>
<keyword evidence="3 7" id="KW-0378">Hydrolase</keyword>
<sequence>MHTPTFRREPEDALVKAGFKDNLFVTGWGELRIKALSDELAHPALTNSLADYEASGFAEGYLTAHHTYNQYRNLLVVMAEGKIAPNIEKWFGQQLTWSRKMCRTKAKSDNLWRHTGA</sequence>
<evidence type="ECO:0000256" key="3">
    <source>
        <dbReference type="ARBA" id="ARBA00022801"/>
    </source>
</evidence>
<dbReference type="GeneID" id="25910595"/>
<keyword evidence="9" id="KW-1185">Reference proteome</keyword>
<dbReference type="GO" id="GO:0004620">
    <property type="term" value="F:phospholipase activity"/>
    <property type="evidence" value="ECO:0007669"/>
    <property type="project" value="InterPro"/>
</dbReference>
<dbReference type="InterPro" id="IPR007000">
    <property type="entry name" value="PLipase_B-like"/>
</dbReference>
<evidence type="ECO:0000256" key="7">
    <source>
        <dbReference type="RuleBase" id="RU364138"/>
    </source>
</evidence>
<proteinExistence type="inferred from homology"/>
<reference evidence="8 9" key="1">
    <citation type="submission" date="2011-02" db="EMBL/GenBank/DDBJ databases">
        <title>The Genome Sequence of Sphaeroforma arctica JP610.</title>
        <authorList>
            <consortium name="The Broad Institute Genome Sequencing Platform"/>
            <person name="Russ C."/>
            <person name="Cuomo C."/>
            <person name="Young S.K."/>
            <person name="Zeng Q."/>
            <person name="Gargeya S."/>
            <person name="Alvarado L."/>
            <person name="Berlin A."/>
            <person name="Chapman S.B."/>
            <person name="Chen Z."/>
            <person name="Freedman E."/>
            <person name="Gellesch M."/>
            <person name="Goldberg J."/>
            <person name="Griggs A."/>
            <person name="Gujja S."/>
            <person name="Heilman E."/>
            <person name="Heiman D."/>
            <person name="Howarth C."/>
            <person name="Mehta T."/>
            <person name="Neiman D."/>
            <person name="Pearson M."/>
            <person name="Roberts A."/>
            <person name="Saif S."/>
            <person name="Shea T."/>
            <person name="Shenoy N."/>
            <person name="Sisk P."/>
            <person name="Stolte C."/>
            <person name="Sykes S."/>
            <person name="White J."/>
            <person name="Yandava C."/>
            <person name="Burger G."/>
            <person name="Gray M.W."/>
            <person name="Holland P.W.H."/>
            <person name="King N."/>
            <person name="Lang F.B.F."/>
            <person name="Roger A.J."/>
            <person name="Ruiz-Trillo I."/>
            <person name="Haas B."/>
            <person name="Nusbaum C."/>
            <person name="Birren B."/>
        </authorList>
    </citation>
    <scope>NUCLEOTIDE SEQUENCE [LARGE SCALE GENOMIC DNA]</scope>
    <source>
        <strain evidence="8 9">JP610</strain>
    </source>
</reference>
<comment type="function">
    <text evidence="7">Putative phospholipase.</text>
</comment>
<dbReference type="STRING" id="667725.A0A0L0FKY3"/>
<protein>
    <recommendedName>
        <fullName evidence="7">Phospholipase B-like</fullName>
        <ecNumber evidence="7">3.1.1.-</ecNumber>
    </recommendedName>
</protein>
<dbReference type="PANTHER" id="PTHR12370">
    <property type="entry name" value="PHOSPHOLIPASE B-RELATED"/>
    <property type="match status" value="1"/>
</dbReference>
<keyword evidence="6" id="KW-0325">Glycoprotein</keyword>